<comment type="subcellular location">
    <subcellularLocation>
        <location evidence="1">Cell membrane</location>
        <topology evidence="1">Multi-pass membrane protein</topology>
    </subcellularLocation>
</comment>
<feature type="compositionally biased region" description="Basic and acidic residues" evidence="8">
    <location>
        <begin position="379"/>
        <end position="392"/>
    </location>
</feature>
<evidence type="ECO:0000256" key="3">
    <source>
        <dbReference type="ARBA" id="ARBA00022448"/>
    </source>
</evidence>
<dbReference type="InterPro" id="IPR002549">
    <property type="entry name" value="AI-2E-like"/>
</dbReference>
<feature type="transmembrane region" description="Helical" evidence="9">
    <location>
        <begin position="349"/>
        <end position="366"/>
    </location>
</feature>
<feature type="transmembrane region" description="Helical" evidence="9">
    <location>
        <begin position="39"/>
        <end position="61"/>
    </location>
</feature>
<dbReference type="PANTHER" id="PTHR21716:SF53">
    <property type="entry name" value="PERMEASE PERM-RELATED"/>
    <property type="match status" value="1"/>
</dbReference>
<dbReference type="PANTHER" id="PTHR21716">
    <property type="entry name" value="TRANSMEMBRANE PROTEIN"/>
    <property type="match status" value="1"/>
</dbReference>
<feature type="transmembrane region" description="Helical" evidence="9">
    <location>
        <begin position="176"/>
        <end position="199"/>
    </location>
</feature>
<evidence type="ECO:0000256" key="5">
    <source>
        <dbReference type="ARBA" id="ARBA00022692"/>
    </source>
</evidence>
<evidence type="ECO:0008006" key="12">
    <source>
        <dbReference type="Google" id="ProtNLM"/>
    </source>
</evidence>
<evidence type="ECO:0000256" key="8">
    <source>
        <dbReference type="SAM" id="MobiDB-lite"/>
    </source>
</evidence>
<organism evidence="10 11">
    <name type="scientific">Christensenella minuta</name>
    <dbReference type="NCBI Taxonomy" id="626937"/>
    <lineage>
        <taxon>Bacteria</taxon>
        <taxon>Bacillati</taxon>
        <taxon>Bacillota</taxon>
        <taxon>Clostridia</taxon>
        <taxon>Christensenellales</taxon>
        <taxon>Christensenellaceae</taxon>
        <taxon>Christensenella</taxon>
    </lineage>
</organism>
<feature type="region of interest" description="Disordered" evidence="8">
    <location>
        <begin position="379"/>
        <end position="408"/>
    </location>
</feature>
<name>A0A136Q294_9FIRM</name>
<dbReference type="KEGG" id="cmiu:B1H56_05045"/>
<feature type="transmembrane region" description="Helical" evidence="9">
    <location>
        <begin position="291"/>
        <end position="312"/>
    </location>
</feature>
<feature type="transmembrane region" description="Helical" evidence="9">
    <location>
        <begin position="234"/>
        <end position="257"/>
    </location>
</feature>
<keyword evidence="4" id="KW-1003">Cell membrane</keyword>
<keyword evidence="5 9" id="KW-0812">Transmembrane</keyword>
<evidence type="ECO:0000313" key="11">
    <source>
        <dbReference type="Proteomes" id="UP000070366"/>
    </source>
</evidence>
<dbReference type="Proteomes" id="UP000070366">
    <property type="component" value="Unassembled WGS sequence"/>
</dbReference>
<evidence type="ECO:0000256" key="4">
    <source>
        <dbReference type="ARBA" id="ARBA00022475"/>
    </source>
</evidence>
<keyword evidence="6 9" id="KW-1133">Transmembrane helix</keyword>
<keyword evidence="11" id="KW-1185">Reference proteome</keyword>
<feature type="transmembrane region" description="Helical" evidence="9">
    <location>
        <begin position="264"/>
        <end position="285"/>
    </location>
</feature>
<accession>A0A136Q294</accession>
<evidence type="ECO:0000256" key="6">
    <source>
        <dbReference type="ARBA" id="ARBA00022989"/>
    </source>
</evidence>
<dbReference type="Pfam" id="PF01594">
    <property type="entry name" value="AI-2E_transport"/>
    <property type="match status" value="1"/>
</dbReference>
<dbReference type="EMBL" id="LSZW01000063">
    <property type="protein sequence ID" value="KXK64800.1"/>
    <property type="molecule type" value="Genomic_DNA"/>
</dbReference>
<evidence type="ECO:0000256" key="9">
    <source>
        <dbReference type="SAM" id="Phobius"/>
    </source>
</evidence>
<dbReference type="STRING" id="626937.HMPREF3293_02041"/>
<feature type="transmembrane region" description="Helical" evidence="9">
    <location>
        <begin position="88"/>
        <end position="109"/>
    </location>
</feature>
<keyword evidence="7 9" id="KW-0472">Membrane</keyword>
<comment type="caution">
    <text evidence="10">The sequence shown here is derived from an EMBL/GenBank/DDBJ whole genome shotgun (WGS) entry which is preliminary data.</text>
</comment>
<evidence type="ECO:0000256" key="7">
    <source>
        <dbReference type="ARBA" id="ARBA00023136"/>
    </source>
</evidence>
<evidence type="ECO:0000256" key="1">
    <source>
        <dbReference type="ARBA" id="ARBA00004651"/>
    </source>
</evidence>
<dbReference type="PATRIC" id="fig|626937.4.peg.2018"/>
<keyword evidence="3" id="KW-0813">Transport</keyword>
<dbReference type="GO" id="GO:0005886">
    <property type="term" value="C:plasma membrane"/>
    <property type="evidence" value="ECO:0007669"/>
    <property type="project" value="UniProtKB-SubCell"/>
</dbReference>
<gene>
    <name evidence="10" type="ORF">HMPREF3293_02041</name>
</gene>
<dbReference type="RefSeq" id="WP_066518261.1">
    <property type="nucleotide sequence ID" value="NZ_CABMOF010000001.1"/>
</dbReference>
<sequence>MKVEWNKKYTTIAVYTVIVAAIVTMIVLFFLNLQFFGNAVAAFFTILMPFIVGFCIAYLLVRPCRFVENHWFAFIERKRPHPRVRRSLAILTVILIAFAIFALLVYFIIPQVVASLTMLFNNIPMYLDQLQESVVGLLQSWNLYTPEVADQIANLRSTVLDLTSFFDKLMGSLPGMITSVGTGLFNFFVGLIVSIYVVFAREKFKRQAKKLTYALFTPGFADRFLDVLRYSNNVFLGFINGTLIDAAFVGITTFIFMTVCQLPYALLIAVIIGCTNIIPFFGPFLGAIPSAVILLIVDPLYALAFVIFILILQQIDGNVVMPKIVGLNIGMSAFWVLFALILFGGLFGFWGMLLGVPVFTIIYSLIKTCINRSLEKKGISPEKYNSPEDVTRKRSKRKRKKAAAERER</sequence>
<dbReference type="AlphaFoldDB" id="A0A136Q294"/>
<dbReference type="GO" id="GO:0055085">
    <property type="term" value="P:transmembrane transport"/>
    <property type="evidence" value="ECO:0007669"/>
    <property type="project" value="TreeGrafter"/>
</dbReference>
<dbReference type="OrthoDB" id="9793390at2"/>
<evidence type="ECO:0000313" key="10">
    <source>
        <dbReference type="EMBL" id="KXK64800.1"/>
    </source>
</evidence>
<proteinExistence type="inferred from homology"/>
<protein>
    <recommendedName>
        <fullName evidence="12">ATP synthase F0, A subunit</fullName>
    </recommendedName>
</protein>
<comment type="similarity">
    <text evidence="2">Belongs to the autoinducer-2 exporter (AI-2E) (TC 2.A.86) family.</text>
</comment>
<reference evidence="10 11" key="1">
    <citation type="submission" date="2016-02" db="EMBL/GenBank/DDBJ databases">
        <authorList>
            <person name="Wen L."/>
            <person name="He K."/>
            <person name="Yang H."/>
        </authorList>
    </citation>
    <scope>NUCLEOTIDE SEQUENCE [LARGE SCALE GENOMIC DNA]</scope>
    <source>
        <strain evidence="10 11">DSM 22607</strain>
    </source>
</reference>
<evidence type="ECO:0000256" key="2">
    <source>
        <dbReference type="ARBA" id="ARBA00009773"/>
    </source>
</evidence>
<feature type="transmembrane region" description="Helical" evidence="9">
    <location>
        <begin position="12"/>
        <end position="33"/>
    </location>
</feature>